<evidence type="ECO:0000256" key="3">
    <source>
        <dbReference type="ARBA" id="ARBA00022603"/>
    </source>
</evidence>
<dbReference type="InterPro" id="IPR014777">
    <property type="entry name" value="4pyrrole_Mease_sub1"/>
</dbReference>
<dbReference type="InterPro" id="IPR014776">
    <property type="entry name" value="4pyrrole_Mease_sub2"/>
</dbReference>
<keyword evidence="5" id="KW-0949">S-adenosyl-L-methionine</keyword>
<dbReference type="CDD" id="cd11643">
    <property type="entry name" value="Precorrin-6A-synthase"/>
    <property type="match status" value="1"/>
</dbReference>
<keyword evidence="3" id="KW-0489">Methyltransferase</keyword>
<dbReference type="STRING" id="1036181.SAMN05421756_11714"/>
<evidence type="ECO:0000313" key="8">
    <source>
        <dbReference type="Proteomes" id="UP000198504"/>
    </source>
</evidence>
<dbReference type="RefSeq" id="WP_091187088.1">
    <property type="nucleotide sequence ID" value="NZ_FOFA01000017.1"/>
</dbReference>
<keyword evidence="2" id="KW-0169">Cobalamin biosynthesis</keyword>
<dbReference type="Proteomes" id="UP000198504">
    <property type="component" value="Unassembled WGS sequence"/>
</dbReference>
<dbReference type="InterPro" id="IPR035996">
    <property type="entry name" value="4pyrrol_Methylase_sf"/>
</dbReference>
<dbReference type="Gene3D" id="3.30.950.10">
    <property type="entry name" value="Methyltransferase, Cobalt-precorrin-4 Transmethylase, Domain 2"/>
    <property type="match status" value="1"/>
</dbReference>
<dbReference type="Pfam" id="PF00590">
    <property type="entry name" value="TP_methylase"/>
    <property type="match status" value="1"/>
</dbReference>
<keyword evidence="8" id="KW-1185">Reference proteome</keyword>
<dbReference type="PIRSF" id="PIRSF036525">
    <property type="entry name" value="CobF"/>
    <property type="match status" value="1"/>
</dbReference>
<protein>
    <submittedName>
        <fullName evidence="7">Precorrin-6A synthase</fullName>
    </submittedName>
</protein>
<organism evidence="7 8">
    <name type="scientific">Microlunatus flavus</name>
    <dbReference type="NCBI Taxonomy" id="1036181"/>
    <lineage>
        <taxon>Bacteria</taxon>
        <taxon>Bacillati</taxon>
        <taxon>Actinomycetota</taxon>
        <taxon>Actinomycetes</taxon>
        <taxon>Propionibacteriales</taxon>
        <taxon>Propionibacteriaceae</taxon>
        <taxon>Microlunatus</taxon>
    </lineage>
</organism>
<accession>A0A1H9NN59</accession>
<evidence type="ECO:0000259" key="6">
    <source>
        <dbReference type="Pfam" id="PF00590"/>
    </source>
</evidence>
<dbReference type="AlphaFoldDB" id="A0A1H9NN59"/>
<comment type="pathway">
    <text evidence="1">Cofactor biosynthesis; adenosylcobalamin biosynthesis.</text>
</comment>
<dbReference type="GO" id="GO:0032259">
    <property type="term" value="P:methylation"/>
    <property type="evidence" value="ECO:0007669"/>
    <property type="project" value="UniProtKB-KW"/>
</dbReference>
<gene>
    <name evidence="7" type="ORF">SAMN05421756_11714</name>
</gene>
<proteinExistence type="predicted"/>
<dbReference type="PANTHER" id="PTHR43467:SF1">
    <property type="entry name" value="PRECORRIN-6A SYNTHASE [DEACETYLATING]"/>
    <property type="match status" value="1"/>
</dbReference>
<sequence length="261" mass="27975">MTVRVLVVGIGSGDPAHLTGEAVAALNAVDVFLVADKREATRDLVTLRAELCAAVVTHDRYRFVEVPDPERGPDAQRGSAGYAAAVRDWHAERARRHADAIRAEVGDDGTVGFLVWGDPSLYDSTLRVVETITEQLAASGVEVEVTVVPGISSVTLLAARHRTALNRVGQPVHLTTGRRLVEEYDPALGDVVVMLDGDLACAGLVEAHPDLQIFWGAQLGLPDEALVAGRLADVLPAIRDRRAAVRAARGWVMDTYLLRPG</sequence>
<dbReference type="OrthoDB" id="9787471at2"/>
<dbReference type="EMBL" id="FOFA01000017">
    <property type="protein sequence ID" value="SER37321.1"/>
    <property type="molecule type" value="Genomic_DNA"/>
</dbReference>
<dbReference type="GO" id="GO:0009236">
    <property type="term" value="P:cobalamin biosynthetic process"/>
    <property type="evidence" value="ECO:0007669"/>
    <property type="project" value="UniProtKB-KW"/>
</dbReference>
<dbReference type="InterPro" id="IPR000878">
    <property type="entry name" value="4pyrrol_Mease"/>
</dbReference>
<evidence type="ECO:0000256" key="4">
    <source>
        <dbReference type="ARBA" id="ARBA00022679"/>
    </source>
</evidence>
<evidence type="ECO:0000256" key="2">
    <source>
        <dbReference type="ARBA" id="ARBA00022573"/>
    </source>
</evidence>
<evidence type="ECO:0000256" key="5">
    <source>
        <dbReference type="ARBA" id="ARBA00022691"/>
    </source>
</evidence>
<dbReference type="InterPro" id="IPR012797">
    <property type="entry name" value="CobF"/>
</dbReference>
<dbReference type="PANTHER" id="PTHR43467">
    <property type="entry name" value="COBALT-PRECORRIN-2 C(20)-METHYLTRANSFERASE"/>
    <property type="match status" value="1"/>
</dbReference>
<dbReference type="GO" id="GO:0043819">
    <property type="term" value="F:precorrin-6A synthase (deacetylating) activity"/>
    <property type="evidence" value="ECO:0007669"/>
    <property type="project" value="InterPro"/>
</dbReference>
<name>A0A1H9NN59_9ACTN</name>
<keyword evidence="4" id="KW-0808">Transferase</keyword>
<dbReference type="Gene3D" id="3.40.1010.10">
    <property type="entry name" value="Cobalt-precorrin-4 Transmethylase, Domain 1"/>
    <property type="match status" value="1"/>
</dbReference>
<dbReference type="NCBIfam" id="TIGR02434">
    <property type="entry name" value="CobF"/>
    <property type="match status" value="1"/>
</dbReference>
<feature type="domain" description="Tetrapyrrole methylase" evidence="6">
    <location>
        <begin position="5"/>
        <end position="234"/>
    </location>
</feature>
<evidence type="ECO:0000256" key="1">
    <source>
        <dbReference type="ARBA" id="ARBA00004953"/>
    </source>
</evidence>
<evidence type="ECO:0000313" key="7">
    <source>
        <dbReference type="EMBL" id="SER37321.1"/>
    </source>
</evidence>
<reference evidence="8" key="1">
    <citation type="submission" date="2016-10" db="EMBL/GenBank/DDBJ databases">
        <authorList>
            <person name="Varghese N."/>
            <person name="Submissions S."/>
        </authorList>
    </citation>
    <scope>NUCLEOTIDE SEQUENCE [LARGE SCALE GENOMIC DNA]</scope>
    <source>
        <strain evidence="8">CGMCC 4.6856</strain>
    </source>
</reference>
<dbReference type="SUPFAM" id="SSF53790">
    <property type="entry name" value="Tetrapyrrole methylase"/>
    <property type="match status" value="1"/>
</dbReference>